<feature type="binding site" evidence="13">
    <location>
        <position position="245"/>
    </location>
    <ligand>
        <name>Ca(2+)</name>
        <dbReference type="ChEBI" id="CHEBI:29108"/>
        <label>3</label>
    </ligand>
</feature>
<keyword evidence="17" id="KW-1185">Reference proteome</keyword>
<dbReference type="Proteomes" id="UP001054252">
    <property type="component" value="Unassembled WGS sequence"/>
</dbReference>
<feature type="chain" id="PRO_5043686041" description="Peptidase metallopeptidase domain-containing protein" evidence="14">
    <location>
        <begin position="22"/>
        <end position="361"/>
    </location>
</feature>
<dbReference type="EMBL" id="BPVZ01000041">
    <property type="protein sequence ID" value="GKV14428.1"/>
    <property type="molecule type" value="Genomic_DNA"/>
</dbReference>
<keyword evidence="6 14" id="KW-0732">Signal</keyword>
<evidence type="ECO:0000256" key="8">
    <source>
        <dbReference type="ARBA" id="ARBA00022833"/>
    </source>
</evidence>
<keyword evidence="3" id="KW-0336">GPI-anchor</keyword>
<evidence type="ECO:0000256" key="9">
    <source>
        <dbReference type="ARBA" id="ARBA00023049"/>
    </source>
</evidence>
<dbReference type="GO" id="GO:0005886">
    <property type="term" value="C:plasma membrane"/>
    <property type="evidence" value="ECO:0007669"/>
    <property type="project" value="UniProtKB-SubCell"/>
</dbReference>
<evidence type="ECO:0000256" key="10">
    <source>
        <dbReference type="ARBA" id="ARBA00023145"/>
    </source>
</evidence>
<feature type="active site" evidence="12">
    <location>
        <position position="271"/>
    </location>
</feature>
<evidence type="ECO:0000256" key="5">
    <source>
        <dbReference type="ARBA" id="ARBA00022723"/>
    </source>
</evidence>
<dbReference type="InterPro" id="IPR001818">
    <property type="entry name" value="Pept_M10_metallopeptidase"/>
</dbReference>
<dbReference type="GO" id="GO:0008270">
    <property type="term" value="F:zinc ion binding"/>
    <property type="evidence" value="ECO:0007669"/>
    <property type="project" value="InterPro"/>
</dbReference>
<keyword evidence="10" id="KW-0865">Zymogen</keyword>
<keyword evidence="5 13" id="KW-0479">Metal-binding</keyword>
<comment type="cofactor">
    <cofactor evidence="13">
        <name>Ca(2+)</name>
        <dbReference type="ChEBI" id="CHEBI:29108"/>
    </cofactor>
    <text evidence="13">Can bind about 5 Ca(2+) ions per subunit.</text>
</comment>
<organism evidence="16 17">
    <name type="scientific">Rubroshorea leprosula</name>
    <dbReference type="NCBI Taxonomy" id="152421"/>
    <lineage>
        <taxon>Eukaryota</taxon>
        <taxon>Viridiplantae</taxon>
        <taxon>Streptophyta</taxon>
        <taxon>Embryophyta</taxon>
        <taxon>Tracheophyta</taxon>
        <taxon>Spermatophyta</taxon>
        <taxon>Magnoliopsida</taxon>
        <taxon>eudicotyledons</taxon>
        <taxon>Gunneridae</taxon>
        <taxon>Pentapetalae</taxon>
        <taxon>rosids</taxon>
        <taxon>malvids</taxon>
        <taxon>Malvales</taxon>
        <taxon>Dipterocarpaceae</taxon>
        <taxon>Rubroshorea</taxon>
    </lineage>
</organism>
<dbReference type="InterPro" id="IPR006026">
    <property type="entry name" value="Peptidase_Metallo"/>
</dbReference>
<feature type="signal peptide" evidence="14">
    <location>
        <begin position="1"/>
        <end position="21"/>
    </location>
</feature>
<feature type="binding site" evidence="13">
    <location>
        <position position="222"/>
    </location>
    <ligand>
        <name>Ca(2+)</name>
        <dbReference type="ChEBI" id="CHEBI:29108"/>
        <label>3</label>
    </ligand>
</feature>
<keyword evidence="3" id="KW-0472">Membrane</keyword>
<proteinExistence type="inferred from homology"/>
<dbReference type="GO" id="GO:0031012">
    <property type="term" value="C:extracellular matrix"/>
    <property type="evidence" value="ECO:0007669"/>
    <property type="project" value="InterPro"/>
</dbReference>
<dbReference type="GO" id="GO:0006508">
    <property type="term" value="P:proteolysis"/>
    <property type="evidence" value="ECO:0007669"/>
    <property type="project" value="UniProtKB-KW"/>
</dbReference>
<gene>
    <name evidence="16" type="ORF">SLEP1_g25311</name>
</gene>
<evidence type="ECO:0000256" key="13">
    <source>
        <dbReference type="PIRSR" id="PIRSR621190-2"/>
    </source>
</evidence>
<feature type="domain" description="Peptidase metallopeptidase" evidence="15">
    <location>
        <begin position="153"/>
        <end position="315"/>
    </location>
</feature>
<dbReference type="GO" id="GO:0098552">
    <property type="term" value="C:side of membrane"/>
    <property type="evidence" value="ECO:0007669"/>
    <property type="project" value="UniProtKB-KW"/>
</dbReference>
<dbReference type="FunFam" id="3.40.390.10:FF:000018">
    <property type="entry name" value="Metalloendoproteinase 1"/>
    <property type="match status" value="1"/>
</dbReference>
<keyword evidence="3" id="KW-0449">Lipoprotein</keyword>
<comment type="similarity">
    <text evidence="2">Belongs to the peptidase M10A family. Matrix metalloproteinases (MMPs) subfamily.</text>
</comment>
<keyword evidence="11" id="KW-0325">Glycoprotein</keyword>
<dbReference type="SUPFAM" id="SSF47090">
    <property type="entry name" value="PGBD-like"/>
    <property type="match status" value="1"/>
</dbReference>
<feature type="binding site" description="in inhibited form" evidence="13">
    <location>
        <position position="120"/>
    </location>
    <ligand>
        <name>Zn(2+)</name>
        <dbReference type="ChEBI" id="CHEBI:29105"/>
        <label>2</label>
        <note>catalytic</note>
    </ligand>
</feature>
<sequence>MKLDLLSIAVLMSLSFSPVSASFFPSITSIPRSLPKATAGAWDVFHNFTGCHSGQKVNGLSKLKKYFGRFGYIPDVGANCTDDFDNALEAALRTYQKNFNLSVTGQLDDQTLQQIMRPRCGNADIVNGTTSMNSGKMSSARLHTTAHYSFFPGTPRWPDGERDLTYAFFDNLTDDVKSVFSRAFNRWAAVTPLTFTLVDSLVSADIRIGFFEGDHGDGQPFDGALGTLAHAFAPPAGRFHLDAAENWLVTDNGSTLAQSSAFDLESVAVHEIGHLLGLGHSSVKGSIMYPTISSGVRKVELANDDIRGIQELYGRKINSNGTTTASAGETDASENSAAHYGGGSRWFLGVLLAVGFGLLDL</sequence>
<dbReference type="CDD" id="cd04278">
    <property type="entry name" value="ZnMc_MMP"/>
    <property type="match status" value="1"/>
</dbReference>
<feature type="binding site" evidence="13">
    <location>
        <position position="270"/>
    </location>
    <ligand>
        <name>Zn(2+)</name>
        <dbReference type="ChEBI" id="CHEBI:29105"/>
        <label>2</label>
        <note>catalytic</note>
    </ligand>
</feature>
<feature type="binding site" evidence="13">
    <location>
        <position position="280"/>
    </location>
    <ligand>
        <name>Zn(2+)</name>
        <dbReference type="ChEBI" id="CHEBI:29105"/>
        <label>2</label>
        <note>catalytic</note>
    </ligand>
</feature>
<evidence type="ECO:0000256" key="4">
    <source>
        <dbReference type="ARBA" id="ARBA00022670"/>
    </source>
</evidence>
<dbReference type="InterPro" id="IPR036365">
    <property type="entry name" value="PGBD-like_sf"/>
</dbReference>
<dbReference type="AlphaFoldDB" id="A0AAV5JPM9"/>
<evidence type="ECO:0000256" key="12">
    <source>
        <dbReference type="PIRSR" id="PIRSR621190-1"/>
    </source>
</evidence>
<dbReference type="SUPFAM" id="SSF55486">
    <property type="entry name" value="Metalloproteases ('zincins'), catalytic domain"/>
    <property type="match status" value="1"/>
</dbReference>
<evidence type="ECO:0000256" key="6">
    <source>
        <dbReference type="ARBA" id="ARBA00022729"/>
    </source>
</evidence>
<feature type="binding site" evidence="13">
    <location>
        <position position="240"/>
    </location>
    <ligand>
        <name>Zn(2+)</name>
        <dbReference type="ChEBI" id="CHEBI:29105"/>
        <label>1</label>
    </ligand>
</feature>
<feature type="binding site" evidence="13">
    <location>
        <position position="274"/>
    </location>
    <ligand>
        <name>Zn(2+)</name>
        <dbReference type="ChEBI" id="CHEBI:29105"/>
        <label>2</label>
        <note>catalytic</note>
    </ligand>
</feature>
<evidence type="ECO:0000313" key="17">
    <source>
        <dbReference type="Proteomes" id="UP001054252"/>
    </source>
</evidence>
<dbReference type="InterPro" id="IPR024079">
    <property type="entry name" value="MetalloPept_cat_dom_sf"/>
</dbReference>
<dbReference type="InterPro" id="IPR021190">
    <property type="entry name" value="Pept_M10A"/>
</dbReference>
<evidence type="ECO:0000256" key="11">
    <source>
        <dbReference type="ARBA" id="ARBA00023180"/>
    </source>
</evidence>
<dbReference type="PANTHER" id="PTHR10201:SF272">
    <property type="entry name" value="METALLOENDOPROTEINASE 5-MMP"/>
    <property type="match status" value="1"/>
</dbReference>
<feature type="binding site" evidence="13">
    <location>
        <position position="288"/>
    </location>
    <ligand>
        <name>Zn(2+)</name>
        <dbReference type="ChEBI" id="CHEBI:29105"/>
        <label>2</label>
        <note>catalytic</note>
    </ligand>
</feature>
<dbReference type="PRINTS" id="PR00138">
    <property type="entry name" value="MATRIXIN"/>
</dbReference>
<keyword evidence="7" id="KW-0378">Hydrolase</keyword>
<dbReference type="Pfam" id="PF00413">
    <property type="entry name" value="Peptidase_M10"/>
    <property type="match status" value="1"/>
</dbReference>
<accession>A0AAV5JPM9</accession>
<evidence type="ECO:0000313" key="16">
    <source>
        <dbReference type="EMBL" id="GKV14428.1"/>
    </source>
</evidence>
<feature type="binding site" evidence="13">
    <location>
        <position position="205"/>
    </location>
    <ligand>
        <name>Ca(2+)</name>
        <dbReference type="ChEBI" id="CHEBI:29108"/>
        <label>2</label>
    </ligand>
</feature>
<evidence type="ECO:0000256" key="3">
    <source>
        <dbReference type="ARBA" id="ARBA00022622"/>
    </source>
</evidence>
<evidence type="ECO:0000259" key="15">
    <source>
        <dbReference type="SMART" id="SM00235"/>
    </source>
</evidence>
<keyword evidence="9" id="KW-0482">Metalloprotease</keyword>
<keyword evidence="8 13" id="KW-0862">Zinc</keyword>
<evidence type="ECO:0000256" key="7">
    <source>
        <dbReference type="ARBA" id="ARBA00022801"/>
    </source>
</evidence>
<evidence type="ECO:0000256" key="2">
    <source>
        <dbReference type="ARBA" id="ARBA00009614"/>
    </source>
</evidence>
<dbReference type="SMART" id="SM00235">
    <property type="entry name" value="ZnMc"/>
    <property type="match status" value="1"/>
</dbReference>
<evidence type="ECO:0000256" key="1">
    <source>
        <dbReference type="ARBA" id="ARBA00004471"/>
    </source>
</evidence>
<dbReference type="InterPro" id="IPR033739">
    <property type="entry name" value="M10A_MMP"/>
</dbReference>
<dbReference type="GO" id="GO:0030574">
    <property type="term" value="P:collagen catabolic process"/>
    <property type="evidence" value="ECO:0007669"/>
    <property type="project" value="TreeGrafter"/>
</dbReference>
<feature type="binding site" evidence="13">
    <location>
        <position position="215"/>
    </location>
    <ligand>
        <name>Zn(2+)</name>
        <dbReference type="ChEBI" id="CHEBI:29105"/>
        <label>1</label>
    </ligand>
</feature>
<dbReference type="Pfam" id="PF01471">
    <property type="entry name" value="PG_binding_1"/>
    <property type="match status" value="1"/>
</dbReference>
<reference evidence="16 17" key="1">
    <citation type="journal article" date="2021" name="Commun. Biol.">
        <title>The genome of Shorea leprosula (Dipterocarpaceae) highlights the ecological relevance of drought in aseasonal tropical rainforests.</title>
        <authorList>
            <person name="Ng K.K.S."/>
            <person name="Kobayashi M.J."/>
            <person name="Fawcett J.A."/>
            <person name="Hatakeyama M."/>
            <person name="Paape T."/>
            <person name="Ng C.H."/>
            <person name="Ang C.C."/>
            <person name="Tnah L.H."/>
            <person name="Lee C.T."/>
            <person name="Nishiyama T."/>
            <person name="Sese J."/>
            <person name="O'Brien M.J."/>
            <person name="Copetti D."/>
            <person name="Mohd Noor M.I."/>
            <person name="Ong R.C."/>
            <person name="Putra M."/>
            <person name="Sireger I.Z."/>
            <person name="Indrioko S."/>
            <person name="Kosugi Y."/>
            <person name="Izuno A."/>
            <person name="Isagi Y."/>
            <person name="Lee S.L."/>
            <person name="Shimizu K.K."/>
        </authorList>
    </citation>
    <scope>NUCLEOTIDE SEQUENCE [LARGE SCALE GENOMIC DNA]</scope>
    <source>
        <strain evidence="16">214</strain>
    </source>
</reference>
<dbReference type="PANTHER" id="PTHR10201">
    <property type="entry name" value="MATRIX METALLOPROTEINASE"/>
    <property type="match status" value="1"/>
</dbReference>
<comment type="subcellular location">
    <subcellularLocation>
        <location evidence="1">Cell membrane</location>
        <topology evidence="1">Lipid-anchor</topology>
        <topology evidence="1">GPI-anchor</topology>
        <orientation evidence="1">Extracellular side</orientation>
    </subcellularLocation>
</comment>
<feature type="binding site" evidence="13">
    <location>
        <position position="230"/>
    </location>
    <ligand>
        <name>Zn(2+)</name>
        <dbReference type="ChEBI" id="CHEBI:29105"/>
        <label>1</label>
    </ligand>
</feature>
<feature type="binding site" evidence="13">
    <location>
        <position position="223"/>
    </location>
    <ligand>
        <name>Ca(2+)</name>
        <dbReference type="ChEBI" id="CHEBI:29108"/>
        <label>3</label>
    </ligand>
</feature>
<dbReference type="InterPro" id="IPR002477">
    <property type="entry name" value="Peptidoglycan-bd-like"/>
</dbReference>
<comment type="caution">
    <text evidence="16">The sequence shown here is derived from an EMBL/GenBank/DDBJ whole genome shotgun (WGS) entry which is preliminary data.</text>
</comment>
<keyword evidence="13" id="KW-0106">Calcium</keyword>
<dbReference type="GO" id="GO:0030198">
    <property type="term" value="P:extracellular matrix organization"/>
    <property type="evidence" value="ECO:0007669"/>
    <property type="project" value="TreeGrafter"/>
</dbReference>
<protein>
    <recommendedName>
        <fullName evidence="15">Peptidase metallopeptidase domain-containing protein</fullName>
    </recommendedName>
</protein>
<evidence type="ECO:0000256" key="14">
    <source>
        <dbReference type="SAM" id="SignalP"/>
    </source>
</evidence>
<dbReference type="GO" id="GO:0004222">
    <property type="term" value="F:metalloendopeptidase activity"/>
    <property type="evidence" value="ECO:0007669"/>
    <property type="project" value="InterPro"/>
</dbReference>
<feature type="binding site" evidence="13">
    <location>
        <position position="217"/>
    </location>
    <ligand>
        <name>Zn(2+)</name>
        <dbReference type="ChEBI" id="CHEBI:29105"/>
        <label>1</label>
    </ligand>
</feature>
<feature type="binding site" evidence="13">
    <location>
        <position position="242"/>
    </location>
    <ligand>
        <name>Ca(2+)</name>
        <dbReference type="ChEBI" id="CHEBI:29108"/>
        <label>3</label>
    </ligand>
</feature>
<comment type="cofactor">
    <cofactor evidence="13">
        <name>Zn(2+)</name>
        <dbReference type="ChEBI" id="CHEBI:29105"/>
    </cofactor>
    <text evidence="13">Binds 2 Zn(2+) ions per subunit.</text>
</comment>
<dbReference type="Gene3D" id="3.40.390.10">
    <property type="entry name" value="Collagenase (Catalytic Domain)"/>
    <property type="match status" value="1"/>
</dbReference>
<name>A0AAV5JPM9_9ROSI</name>
<keyword evidence="4" id="KW-0645">Protease</keyword>
<feature type="binding site" evidence="13">
    <location>
        <position position="245"/>
    </location>
    <ligand>
        <name>Ca(2+)</name>
        <dbReference type="ChEBI" id="CHEBI:29108"/>
        <label>1</label>
    </ligand>
</feature>